<reference evidence="2" key="1">
    <citation type="submission" date="2016-11" db="EMBL/GenBank/DDBJ databases">
        <authorList>
            <person name="Varghese N."/>
            <person name="Submissions S."/>
        </authorList>
    </citation>
    <scope>NUCLEOTIDE SEQUENCE [LARGE SCALE GENOMIC DNA]</scope>
    <source>
        <strain evidence="2">DSM 27370</strain>
    </source>
</reference>
<dbReference type="AlphaFoldDB" id="A0A1M5EQ85"/>
<gene>
    <name evidence="1" type="ORF">SAMN05444362_110109</name>
</gene>
<evidence type="ECO:0008006" key="3">
    <source>
        <dbReference type="Google" id="ProtNLM"/>
    </source>
</evidence>
<sequence>MNKNKLWNCCVGAESNIEISSIFNNYINELLQKYSHNIIYVKTELQDCIYIIDDYIKGFESYIMEEEAKLKEPKVSSIDTNMSMMVINTSKEKIPLFRFLKNYVENKISEMQLTPSTVIASTVQTKKEDNSIEINQIIQDYIDSKFKFDPNKKVYSREEACEYLQITDRKLTTLLEGKIKPISTAVKPYTFNIEELERYRKEEM</sequence>
<name>A0A1M5EQ85_9BACT</name>
<evidence type="ECO:0000313" key="2">
    <source>
        <dbReference type="Proteomes" id="UP000184480"/>
    </source>
</evidence>
<accession>A0A1M5EQ85</accession>
<keyword evidence="2" id="KW-1185">Reference proteome</keyword>
<organism evidence="1 2">
    <name type="scientific">Dysgonomonas macrotermitis</name>
    <dbReference type="NCBI Taxonomy" id="1346286"/>
    <lineage>
        <taxon>Bacteria</taxon>
        <taxon>Pseudomonadati</taxon>
        <taxon>Bacteroidota</taxon>
        <taxon>Bacteroidia</taxon>
        <taxon>Bacteroidales</taxon>
        <taxon>Dysgonomonadaceae</taxon>
        <taxon>Dysgonomonas</taxon>
    </lineage>
</organism>
<proteinExistence type="predicted"/>
<evidence type="ECO:0000313" key="1">
    <source>
        <dbReference type="EMBL" id="SHF81458.1"/>
    </source>
</evidence>
<dbReference type="EMBL" id="FQUC01000010">
    <property type="protein sequence ID" value="SHF81458.1"/>
    <property type="molecule type" value="Genomic_DNA"/>
</dbReference>
<dbReference type="Proteomes" id="UP000184480">
    <property type="component" value="Unassembled WGS sequence"/>
</dbReference>
<dbReference type="RefSeq" id="WP_062183655.1">
    <property type="nucleotide sequence ID" value="NZ_BBXL01000022.1"/>
</dbReference>
<protein>
    <recommendedName>
        <fullName evidence="3">Helix-turn-helix domain-containing protein</fullName>
    </recommendedName>
</protein>